<dbReference type="EMBL" id="JBHSXX010000001">
    <property type="protein sequence ID" value="MFC6869626.1"/>
    <property type="molecule type" value="Genomic_DNA"/>
</dbReference>
<dbReference type="PANTHER" id="PTHR43281">
    <property type="entry name" value="FARNESYL DIPHOSPHATE SYNTHASE"/>
    <property type="match status" value="1"/>
</dbReference>
<dbReference type="PROSITE" id="PS00723">
    <property type="entry name" value="POLYPRENYL_SYNTHASE_1"/>
    <property type="match status" value="1"/>
</dbReference>
<sequence length="360" mass="38038">MTDPDTNIATAVERQLAAFLDHAAEPVRDIGPFSEALDALTRFVLDGGKRLRPTFAWWAWRGAGGAATGDDAMGALQAVSALELLQACALIHDDLMDASDSRRGAATVHVAFAKQHAARGWHGDAERFGLAASVLIGDVALAWADDMYSSAALPAPALAAARPIWRAMRTEVLAGQYLDVHTQAVGDSSPEAALRVNELKTAAYTVVRPLQLGAALAGADEVLLAALRRFGHDIGVAFQLRDDLLGVFGDPAITGKPAGDDLREGKRTLLVALGMERAREAGRHADERAIATAVGDALLSDIQLDAARDALHAVGAVDAVEERIAQLTETALTTLRATSLTDNAREELTRLAYAATKRSS</sequence>
<evidence type="ECO:0000313" key="9">
    <source>
        <dbReference type="Proteomes" id="UP001596337"/>
    </source>
</evidence>
<keyword evidence="5" id="KW-0460">Magnesium</keyword>
<evidence type="ECO:0000313" key="8">
    <source>
        <dbReference type="EMBL" id="MFC6869626.1"/>
    </source>
</evidence>
<name>A0ABW2C2T4_9PSEU</name>
<comment type="caution">
    <text evidence="8">The sequence shown here is derived from an EMBL/GenBank/DDBJ whole genome shotgun (WGS) entry which is preliminary data.</text>
</comment>
<dbReference type="GO" id="GO:0016740">
    <property type="term" value="F:transferase activity"/>
    <property type="evidence" value="ECO:0007669"/>
    <property type="project" value="UniProtKB-KW"/>
</dbReference>
<dbReference type="SUPFAM" id="SSF48576">
    <property type="entry name" value="Terpenoid synthases"/>
    <property type="match status" value="1"/>
</dbReference>
<dbReference type="InterPro" id="IPR000092">
    <property type="entry name" value="Polyprenyl_synt"/>
</dbReference>
<dbReference type="RefSeq" id="WP_345397429.1">
    <property type="nucleotide sequence ID" value="NZ_BAABLA010000027.1"/>
</dbReference>
<reference evidence="9" key="1">
    <citation type="journal article" date="2019" name="Int. J. Syst. Evol. Microbiol.">
        <title>The Global Catalogue of Microorganisms (GCM) 10K type strain sequencing project: providing services to taxonomists for standard genome sequencing and annotation.</title>
        <authorList>
            <consortium name="The Broad Institute Genomics Platform"/>
            <consortium name="The Broad Institute Genome Sequencing Center for Infectious Disease"/>
            <person name="Wu L."/>
            <person name="Ma J."/>
        </authorList>
    </citation>
    <scope>NUCLEOTIDE SEQUENCE [LARGE SCALE GENOMIC DNA]</scope>
    <source>
        <strain evidence="9">KCTC 32255</strain>
    </source>
</reference>
<keyword evidence="4" id="KW-0479">Metal-binding</keyword>
<dbReference type="PANTHER" id="PTHR43281:SF1">
    <property type="entry name" value="FARNESYL DIPHOSPHATE SYNTHASE"/>
    <property type="match status" value="1"/>
</dbReference>
<dbReference type="SFLD" id="SFLDS00005">
    <property type="entry name" value="Isoprenoid_Synthase_Type_I"/>
    <property type="match status" value="1"/>
</dbReference>
<dbReference type="InterPro" id="IPR008949">
    <property type="entry name" value="Isoprenoid_synthase_dom_sf"/>
</dbReference>
<dbReference type="CDD" id="cd00685">
    <property type="entry name" value="Trans_IPPS_HT"/>
    <property type="match status" value="1"/>
</dbReference>
<evidence type="ECO:0000256" key="3">
    <source>
        <dbReference type="ARBA" id="ARBA00022679"/>
    </source>
</evidence>
<accession>A0ABW2C2T4</accession>
<evidence type="ECO:0000256" key="6">
    <source>
        <dbReference type="ARBA" id="ARBA00023229"/>
    </source>
</evidence>
<dbReference type="Pfam" id="PF00348">
    <property type="entry name" value="polyprenyl_synt"/>
    <property type="match status" value="1"/>
</dbReference>
<evidence type="ECO:0000256" key="2">
    <source>
        <dbReference type="ARBA" id="ARBA00006706"/>
    </source>
</evidence>
<dbReference type="PROSITE" id="PS00444">
    <property type="entry name" value="POLYPRENYL_SYNTHASE_2"/>
    <property type="match status" value="1"/>
</dbReference>
<dbReference type="Proteomes" id="UP001596337">
    <property type="component" value="Unassembled WGS sequence"/>
</dbReference>
<keyword evidence="3 7" id="KW-0808">Transferase</keyword>
<evidence type="ECO:0000256" key="4">
    <source>
        <dbReference type="ARBA" id="ARBA00022723"/>
    </source>
</evidence>
<organism evidence="8 9">
    <name type="scientific">Haloechinothrix salitolerans</name>
    <dbReference type="NCBI Taxonomy" id="926830"/>
    <lineage>
        <taxon>Bacteria</taxon>
        <taxon>Bacillati</taxon>
        <taxon>Actinomycetota</taxon>
        <taxon>Actinomycetes</taxon>
        <taxon>Pseudonocardiales</taxon>
        <taxon>Pseudonocardiaceae</taxon>
        <taxon>Haloechinothrix</taxon>
    </lineage>
</organism>
<dbReference type="EC" id="2.5.1.-" evidence="8"/>
<comment type="cofactor">
    <cofactor evidence="1">
        <name>Mg(2+)</name>
        <dbReference type="ChEBI" id="CHEBI:18420"/>
    </cofactor>
</comment>
<comment type="similarity">
    <text evidence="2 7">Belongs to the FPP/GGPP synthase family.</text>
</comment>
<gene>
    <name evidence="8" type="ORF">ACFQGD_21025</name>
</gene>
<dbReference type="Gene3D" id="1.10.600.10">
    <property type="entry name" value="Farnesyl Diphosphate Synthase"/>
    <property type="match status" value="1"/>
</dbReference>
<evidence type="ECO:0000256" key="1">
    <source>
        <dbReference type="ARBA" id="ARBA00001946"/>
    </source>
</evidence>
<proteinExistence type="inferred from homology"/>
<protein>
    <submittedName>
        <fullName evidence="8">Polyprenyl synthetase family protein</fullName>
        <ecNumber evidence="8">2.5.1.-</ecNumber>
    </submittedName>
</protein>
<dbReference type="InterPro" id="IPR033749">
    <property type="entry name" value="Polyprenyl_synt_CS"/>
</dbReference>
<keyword evidence="9" id="KW-1185">Reference proteome</keyword>
<keyword evidence="6" id="KW-0414">Isoprene biosynthesis</keyword>
<evidence type="ECO:0000256" key="5">
    <source>
        <dbReference type="ARBA" id="ARBA00022842"/>
    </source>
</evidence>
<dbReference type="SFLD" id="SFLDG01017">
    <property type="entry name" value="Polyprenyl_Transferase_Like"/>
    <property type="match status" value="1"/>
</dbReference>
<evidence type="ECO:0000256" key="7">
    <source>
        <dbReference type="RuleBase" id="RU004466"/>
    </source>
</evidence>